<dbReference type="InterPro" id="IPR018786">
    <property type="entry name" value="Mit_KHE1"/>
</dbReference>
<feature type="compositionally biased region" description="Basic and acidic residues" evidence="1">
    <location>
        <begin position="218"/>
        <end position="229"/>
    </location>
</feature>
<name>A0ABP0V449_9BRYO</name>
<dbReference type="PANTHER" id="PTHR28062">
    <property type="entry name" value="K+-H+ EXCHANGE-LIKE PROTEIN"/>
    <property type="match status" value="1"/>
</dbReference>
<proteinExistence type="predicted"/>
<keyword evidence="2" id="KW-1133">Transmembrane helix</keyword>
<dbReference type="Proteomes" id="UP001497512">
    <property type="component" value="Chromosome 9"/>
</dbReference>
<keyword evidence="4" id="KW-1185">Reference proteome</keyword>
<dbReference type="EMBL" id="OZ019901">
    <property type="protein sequence ID" value="CAK9237292.1"/>
    <property type="molecule type" value="Genomic_DNA"/>
</dbReference>
<keyword evidence="2" id="KW-0472">Membrane</keyword>
<evidence type="ECO:0000313" key="4">
    <source>
        <dbReference type="Proteomes" id="UP001497512"/>
    </source>
</evidence>
<protein>
    <recommendedName>
        <fullName evidence="5">Letm1 RBD domain-containing protein</fullName>
    </recommendedName>
</protein>
<dbReference type="PANTHER" id="PTHR28062:SF1">
    <property type="entry name" value="TRANSMEMBRANE PROTEIN"/>
    <property type="match status" value="1"/>
</dbReference>
<feature type="region of interest" description="Disordered" evidence="1">
    <location>
        <begin position="213"/>
        <end position="238"/>
    </location>
</feature>
<feature type="transmembrane region" description="Helical" evidence="2">
    <location>
        <begin position="149"/>
        <end position="171"/>
    </location>
</feature>
<evidence type="ECO:0000256" key="1">
    <source>
        <dbReference type="SAM" id="MobiDB-lite"/>
    </source>
</evidence>
<accession>A0ABP0V449</accession>
<organism evidence="3 4">
    <name type="scientific">Sphagnum troendelagicum</name>
    <dbReference type="NCBI Taxonomy" id="128251"/>
    <lineage>
        <taxon>Eukaryota</taxon>
        <taxon>Viridiplantae</taxon>
        <taxon>Streptophyta</taxon>
        <taxon>Embryophyta</taxon>
        <taxon>Bryophyta</taxon>
        <taxon>Sphagnophytina</taxon>
        <taxon>Sphagnopsida</taxon>
        <taxon>Sphagnales</taxon>
        <taxon>Sphagnaceae</taxon>
        <taxon>Sphagnum</taxon>
    </lineage>
</organism>
<evidence type="ECO:0000313" key="3">
    <source>
        <dbReference type="EMBL" id="CAK9237292.1"/>
    </source>
</evidence>
<sequence>MVTTKVIVFPVRGRRWAFAAQAATPVASSSSSSSSVSQLWKRLLSVPKFTDRAQLLEQYVSTKMHDKWAELGAQPSESIRYRIYSIGQRLLCRLPSSEQFLKTIPKETNNIDLIFPTSLNPRLVRRRVRHLAQSGAIYHQRLMYGSMGLLPFTILLGVLPLPNVVFFWNLFRTHAHWRALQGSTRLQMLVTDSETQASIAKYDSLQKGEAPADQSELAQDHIGDRKSADQENGQTMAEKKPWVYMPATKLDLLVNPTHVILGSLDDSSVTAICQEYHLDPAQVLKWRDDK</sequence>
<evidence type="ECO:0000256" key="2">
    <source>
        <dbReference type="SAM" id="Phobius"/>
    </source>
</evidence>
<evidence type="ECO:0008006" key="5">
    <source>
        <dbReference type="Google" id="ProtNLM"/>
    </source>
</evidence>
<dbReference type="Pfam" id="PF10173">
    <property type="entry name" value="Mit_KHE1"/>
    <property type="match status" value="1"/>
</dbReference>
<gene>
    <name evidence="3" type="ORF">CSSPTR1EN2_LOCUS23630</name>
</gene>
<keyword evidence="2" id="KW-0812">Transmembrane</keyword>
<reference evidence="3" key="1">
    <citation type="submission" date="2024-02" db="EMBL/GenBank/DDBJ databases">
        <authorList>
            <consortium name="ELIXIR-Norway"/>
            <consortium name="Elixir Norway"/>
        </authorList>
    </citation>
    <scope>NUCLEOTIDE SEQUENCE</scope>
</reference>